<gene>
    <name evidence="3" type="ORF">BXYJ_LOCUS14986</name>
</gene>
<dbReference type="AlphaFoldDB" id="A0A1I7RRC6"/>
<evidence type="ECO:0000313" key="5">
    <source>
        <dbReference type="Proteomes" id="UP000659654"/>
    </source>
</evidence>
<dbReference type="Proteomes" id="UP000582659">
    <property type="component" value="Unassembled WGS sequence"/>
</dbReference>
<evidence type="ECO:0000313" key="4">
    <source>
        <dbReference type="Proteomes" id="UP000095284"/>
    </source>
</evidence>
<feature type="compositionally biased region" description="Basic and acidic residues" evidence="1">
    <location>
        <begin position="130"/>
        <end position="139"/>
    </location>
</feature>
<evidence type="ECO:0000313" key="6">
    <source>
        <dbReference type="WBParaSite" id="BXY_0327300.1"/>
    </source>
</evidence>
<keyword evidence="2" id="KW-0472">Membrane</keyword>
<dbReference type="Proteomes" id="UP000659654">
    <property type="component" value="Unassembled WGS sequence"/>
</dbReference>
<reference evidence="6" key="1">
    <citation type="submission" date="2016-11" db="UniProtKB">
        <authorList>
            <consortium name="WormBaseParasite"/>
        </authorList>
    </citation>
    <scope>IDENTIFICATION</scope>
</reference>
<dbReference type="EMBL" id="CAJFCV020000006">
    <property type="protein sequence ID" value="CAG9130942.1"/>
    <property type="molecule type" value="Genomic_DNA"/>
</dbReference>
<keyword evidence="2" id="KW-0812">Transmembrane</keyword>
<feature type="transmembrane region" description="Helical" evidence="2">
    <location>
        <begin position="70"/>
        <end position="98"/>
    </location>
</feature>
<sequence>MTYSTHSSSFCICNGNQVLLTTFVHLVIHAVVLTLIAMSSNTFSFYSVPFIIGIVTWSVVLLYGQYPYKVFSFLFLVSNLLLTFILLGYTTITLAIAIMSEPIKDIISSAITLETESPEDRSRRNSPGKTADRYDGRSEESRLRALGPTHALIGPQGMPYSLRPSFVVSMFGGMHRERECTAGRAAESRFPKKREAIRGRHPGTLASFRTLFRLRGNSALILS</sequence>
<feature type="transmembrane region" description="Helical" evidence="2">
    <location>
        <begin position="18"/>
        <end position="38"/>
    </location>
</feature>
<protein>
    <submittedName>
        <fullName evidence="3">(pine wood nematode) hypothetical protein</fullName>
    </submittedName>
</protein>
<evidence type="ECO:0000256" key="2">
    <source>
        <dbReference type="SAM" id="Phobius"/>
    </source>
</evidence>
<accession>A0A1I7RRC6</accession>
<reference evidence="3" key="2">
    <citation type="submission" date="2020-09" db="EMBL/GenBank/DDBJ databases">
        <authorList>
            <person name="Kikuchi T."/>
        </authorList>
    </citation>
    <scope>NUCLEOTIDE SEQUENCE</scope>
    <source>
        <strain evidence="3">Ka4C1</strain>
    </source>
</reference>
<evidence type="ECO:0000313" key="3">
    <source>
        <dbReference type="EMBL" id="CAD5234895.1"/>
    </source>
</evidence>
<proteinExistence type="predicted"/>
<name>A0A1I7RRC6_BURXY</name>
<dbReference type="Proteomes" id="UP000095284">
    <property type="component" value="Unplaced"/>
</dbReference>
<keyword evidence="2" id="KW-1133">Transmembrane helix</keyword>
<feature type="transmembrane region" description="Helical" evidence="2">
    <location>
        <begin position="45"/>
        <end position="64"/>
    </location>
</feature>
<feature type="region of interest" description="Disordered" evidence="1">
    <location>
        <begin position="117"/>
        <end position="139"/>
    </location>
</feature>
<dbReference type="WBParaSite" id="BXY_0327300.1">
    <property type="protein sequence ID" value="BXY_0327300.1"/>
    <property type="gene ID" value="BXY_0327300"/>
</dbReference>
<organism evidence="4 6">
    <name type="scientific">Bursaphelenchus xylophilus</name>
    <name type="common">Pinewood nematode worm</name>
    <name type="synonym">Aphelenchoides xylophilus</name>
    <dbReference type="NCBI Taxonomy" id="6326"/>
    <lineage>
        <taxon>Eukaryota</taxon>
        <taxon>Metazoa</taxon>
        <taxon>Ecdysozoa</taxon>
        <taxon>Nematoda</taxon>
        <taxon>Chromadorea</taxon>
        <taxon>Rhabditida</taxon>
        <taxon>Tylenchina</taxon>
        <taxon>Tylenchomorpha</taxon>
        <taxon>Aphelenchoidea</taxon>
        <taxon>Aphelenchoididae</taxon>
        <taxon>Bursaphelenchus</taxon>
    </lineage>
</organism>
<dbReference type="EMBL" id="CAJFDI010000006">
    <property type="protein sequence ID" value="CAD5234895.1"/>
    <property type="molecule type" value="Genomic_DNA"/>
</dbReference>
<evidence type="ECO:0000256" key="1">
    <source>
        <dbReference type="SAM" id="MobiDB-lite"/>
    </source>
</evidence>
<keyword evidence="5" id="KW-1185">Reference proteome</keyword>